<keyword evidence="1" id="KW-0812">Transmembrane</keyword>
<name>A0A1Y5XMK3_KIBAR</name>
<protein>
    <submittedName>
        <fullName evidence="2">Uncharacterized protein</fullName>
    </submittedName>
</protein>
<organism evidence="2 3">
    <name type="scientific">Kibdelosporangium aridum</name>
    <dbReference type="NCBI Taxonomy" id="2030"/>
    <lineage>
        <taxon>Bacteria</taxon>
        <taxon>Bacillati</taxon>
        <taxon>Actinomycetota</taxon>
        <taxon>Actinomycetes</taxon>
        <taxon>Pseudonocardiales</taxon>
        <taxon>Pseudonocardiaceae</taxon>
        <taxon>Kibdelosporangium</taxon>
    </lineage>
</organism>
<accession>A0A1Y5XMK3</accession>
<dbReference type="AlphaFoldDB" id="A0A1Y5XMK3"/>
<dbReference type="Proteomes" id="UP000192674">
    <property type="component" value="Unassembled WGS sequence"/>
</dbReference>
<dbReference type="RefSeq" id="WP_143446381.1">
    <property type="nucleotide sequence ID" value="NZ_FWXV01000002.1"/>
</dbReference>
<proteinExistence type="predicted"/>
<evidence type="ECO:0000256" key="1">
    <source>
        <dbReference type="SAM" id="Phobius"/>
    </source>
</evidence>
<evidence type="ECO:0000313" key="2">
    <source>
        <dbReference type="EMBL" id="SMC99086.1"/>
    </source>
</evidence>
<reference evidence="2 3" key="1">
    <citation type="submission" date="2017-04" db="EMBL/GenBank/DDBJ databases">
        <authorList>
            <person name="Afonso C.L."/>
            <person name="Miller P.J."/>
            <person name="Scott M.A."/>
            <person name="Spackman E."/>
            <person name="Goraichik I."/>
            <person name="Dimitrov K.M."/>
            <person name="Suarez D.L."/>
            <person name="Swayne D.E."/>
        </authorList>
    </citation>
    <scope>NUCLEOTIDE SEQUENCE [LARGE SCALE GENOMIC DNA]</scope>
    <source>
        <strain evidence="2 3">DSM 43828</strain>
    </source>
</reference>
<feature type="transmembrane region" description="Helical" evidence="1">
    <location>
        <begin position="27"/>
        <end position="45"/>
    </location>
</feature>
<gene>
    <name evidence="2" type="ORF">SAMN05661093_03635</name>
</gene>
<keyword evidence="3" id="KW-1185">Reference proteome</keyword>
<keyword evidence="1" id="KW-0472">Membrane</keyword>
<keyword evidence="1" id="KW-1133">Transmembrane helix</keyword>
<evidence type="ECO:0000313" key="3">
    <source>
        <dbReference type="Proteomes" id="UP000192674"/>
    </source>
</evidence>
<dbReference type="EMBL" id="FWXV01000002">
    <property type="protein sequence ID" value="SMC99086.1"/>
    <property type="molecule type" value="Genomic_DNA"/>
</dbReference>
<sequence length="65" mass="6941">MRGFVLGVLFLAFVILSATAVTMNEYVIAVVMGVLAAVCAVALAGGKPKEDIDEYGRVRKAGRRR</sequence>